<evidence type="ECO:0008006" key="2">
    <source>
        <dbReference type="Google" id="ProtNLM"/>
    </source>
</evidence>
<reference evidence="1" key="1">
    <citation type="submission" date="2018-02" db="EMBL/GenBank/DDBJ databases">
        <authorList>
            <person name="Cohen D.B."/>
            <person name="Kent A.D."/>
        </authorList>
    </citation>
    <scope>NUCLEOTIDE SEQUENCE</scope>
</reference>
<dbReference type="Pfam" id="PF14223">
    <property type="entry name" value="Retrotran_gag_2"/>
    <property type="match status" value="1"/>
</dbReference>
<protein>
    <recommendedName>
        <fullName evidence="2">Retrotransposon Copia-like N-terminal domain-containing protein</fullName>
    </recommendedName>
</protein>
<organism evidence="1">
    <name type="scientific">Fagus sylvatica</name>
    <name type="common">Beechnut</name>
    <dbReference type="NCBI Taxonomy" id="28930"/>
    <lineage>
        <taxon>Eukaryota</taxon>
        <taxon>Viridiplantae</taxon>
        <taxon>Streptophyta</taxon>
        <taxon>Embryophyta</taxon>
        <taxon>Tracheophyta</taxon>
        <taxon>Spermatophyta</taxon>
        <taxon>Magnoliopsida</taxon>
        <taxon>eudicotyledons</taxon>
        <taxon>Gunneridae</taxon>
        <taxon>Pentapetalae</taxon>
        <taxon>rosids</taxon>
        <taxon>fabids</taxon>
        <taxon>Fagales</taxon>
        <taxon>Fagaceae</taxon>
        <taxon>Fagus</taxon>
    </lineage>
</organism>
<proteinExistence type="predicted"/>
<gene>
    <name evidence="1" type="ORF">FSB_LOCUS29867</name>
</gene>
<sequence>MEPTTNSAQNTSNPTPVHSPLLLLNNMANLMSTKLDSTNYMIWKLQISTILDAFSMIDHLDGSNPPPSPFLFTDAGTQSANPTFLLWKKRDKALLTLLYSILSSPVIAMVVGQSTSLEVWNTLEERFTSTARANVLNLKMELQSIRKGNETITTYLQRVKTVSDKLSAVGVHTDHEELLHVILKGLPKEYALFASAIRVIDGCLGRLQSLLVGCT</sequence>
<dbReference type="PANTHER" id="PTHR47481:SF31">
    <property type="entry name" value="OS01G0873500 PROTEIN"/>
    <property type="match status" value="1"/>
</dbReference>
<dbReference type="AlphaFoldDB" id="A0A2N9GQX0"/>
<name>A0A2N9GQX0_FAGSY</name>
<dbReference type="PANTHER" id="PTHR47481">
    <property type="match status" value="1"/>
</dbReference>
<evidence type="ECO:0000313" key="1">
    <source>
        <dbReference type="EMBL" id="SPD01985.1"/>
    </source>
</evidence>
<dbReference type="EMBL" id="OIVN01002247">
    <property type="protein sequence ID" value="SPD01985.1"/>
    <property type="molecule type" value="Genomic_DNA"/>
</dbReference>
<accession>A0A2N9GQX0</accession>